<reference evidence="3 4" key="1">
    <citation type="journal article" date="2016" name="Genome Announc.">
        <title>Complete Genome Sequence of Methylobacterium populi P-1M, Isolated from Pink-Pigmented Household Biofilm.</title>
        <authorList>
            <person name="Morohoshi T."/>
            <person name="Ikeda T."/>
        </authorList>
    </citation>
    <scope>NUCLEOTIDE SEQUENCE [LARGE SCALE GENOMIC DNA]</scope>
    <source>
        <strain evidence="3 4">P-1M</strain>
    </source>
</reference>
<dbReference type="AlphaFoldDB" id="A0A160PFU7"/>
<dbReference type="EMBL" id="AP014809">
    <property type="protein sequence ID" value="BAU91465.1"/>
    <property type="molecule type" value="Genomic_DNA"/>
</dbReference>
<dbReference type="PROSITE" id="PS50994">
    <property type="entry name" value="INTEGRASE"/>
    <property type="match status" value="1"/>
</dbReference>
<gene>
    <name evidence="3" type="ORF">MPPM_2860</name>
</gene>
<evidence type="ECO:0000313" key="3">
    <source>
        <dbReference type="EMBL" id="BAU91465.1"/>
    </source>
</evidence>
<evidence type="ECO:0000256" key="1">
    <source>
        <dbReference type="SAM" id="MobiDB-lite"/>
    </source>
</evidence>
<accession>A0A160PFU7</accession>
<dbReference type="Pfam" id="PF09299">
    <property type="entry name" value="Mu-transpos_C"/>
    <property type="match status" value="1"/>
</dbReference>
<dbReference type="SUPFAM" id="SSF53098">
    <property type="entry name" value="Ribonuclease H-like"/>
    <property type="match status" value="1"/>
</dbReference>
<dbReference type="GO" id="GO:0003676">
    <property type="term" value="F:nucleic acid binding"/>
    <property type="evidence" value="ECO:0007669"/>
    <property type="project" value="InterPro"/>
</dbReference>
<feature type="compositionally biased region" description="Pro residues" evidence="1">
    <location>
        <begin position="700"/>
        <end position="711"/>
    </location>
</feature>
<dbReference type="OrthoDB" id="5287589at2"/>
<dbReference type="Proteomes" id="UP000218288">
    <property type="component" value="Chromosome"/>
</dbReference>
<dbReference type="Gene3D" id="3.30.420.10">
    <property type="entry name" value="Ribonuclease H-like superfamily/Ribonuclease H"/>
    <property type="match status" value="1"/>
</dbReference>
<dbReference type="InterPro" id="IPR015378">
    <property type="entry name" value="Transposase-like_Mu_C"/>
</dbReference>
<sequence length="733" mass="83730">MSAAQIELHPGAHVHVQREGGRPELWKVLKRKRKGWLVQLGDQDAVTWSDDHIHDLRLDHAVELYAADPEADEHVAYCLSKAFEAFPEDLKTIALRRAEYVREVDDWHGAGETLEESYVWAALHVFAAFEREWREEDVAYAAALAERRRQRQRKAATELKRPKKGQPLVVPKPRTVELWYRTWITHDRDIRVLLPDFRGRGDRTQRYAEWIYVEMRAHIEKYYLVKDRRRPPLTYAYGKFEDHCKGKGLDADKPRRKGEPRPYPTYAAFRTLKNGMLDAREEMQVREGGRKAYLTFNVFRKTDRLAKVMAEVEFDHSLVDLIVVDEQTGRAIGRPWFTAALDRASRMLIGCHLSFEVPSYAALQRCMGHAFWPKDLRGIEGLSNPWPCEGIPQFAFVDNGKEFRSKSLRRSETAMNFRIRPLPVMAPWLKGKLERLFGRFNAQVYAHREGKTFHSAVARGDYNSIKRAETTLPQLRRDLLGYIVDDYHVTRHRTLEARPLDVWNDLVARNGGIRAVPSHAQIIELIGQVRERPIGNTGIHLEGLNYHSDRLTALRERRGGRQKLYQVRFDPFDLWRIWVLDEETGEHIPVDCTNQAIAHNVSIFAAGLHLQQARSSGAGRFVTEQDIVLAKQRVEEESDRILGNGGSVTTAAKVARYRYPNGEYFTPVGPRKAGQPERVKGTPAAEPVPAAVAPVAPDTPSAPAPTAPPPSASSLHESLTEDLDALMDEWSRA</sequence>
<evidence type="ECO:0000313" key="4">
    <source>
        <dbReference type="Proteomes" id="UP000218288"/>
    </source>
</evidence>
<name>A0A160PFU7_9HYPH</name>
<dbReference type="InterPro" id="IPR036397">
    <property type="entry name" value="RNaseH_sf"/>
</dbReference>
<dbReference type="InterPro" id="IPR001584">
    <property type="entry name" value="Integrase_cat-core"/>
</dbReference>
<feature type="compositionally biased region" description="Low complexity" evidence="1">
    <location>
        <begin position="682"/>
        <end position="699"/>
    </location>
</feature>
<feature type="domain" description="Integrase catalytic" evidence="2">
    <location>
        <begin position="309"/>
        <end position="507"/>
    </location>
</feature>
<dbReference type="GO" id="GO:0015074">
    <property type="term" value="P:DNA integration"/>
    <property type="evidence" value="ECO:0007669"/>
    <property type="project" value="InterPro"/>
</dbReference>
<proteinExistence type="predicted"/>
<dbReference type="InterPro" id="IPR012337">
    <property type="entry name" value="RNaseH-like_sf"/>
</dbReference>
<organism evidence="3 4">
    <name type="scientific">Methylorubrum populi</name>
    <dbReference type="NCBI Taxonomy" id="223967"/>
    <lineage>
        <taxon>Bacteria</taxon>
        <taxon>Pseudomonadati</taxon>
        <taxon>Pseudomonadota</taxon>
        <taxon>Alphaproteobacteria</taxon>
        <taxon>Hyphomicrobiales</taxon>
        <taxon>Methylobacteriaceae</taxon>
        <taxon>Methylorubrum</taxon>
    </lineage>
</organism>
<dbReference type="RefSeq" id="WP_096485564.1">
    <property type="nucleotide sequence ID" value="NZ_AP014809.1"/>
</dbReference>
<evidence type="ECO:0000259" key="2">
    <source>
        <dbReference type="PROSITE" id="PS50994"/>
    </source>
</evidence>
<protein>
    <recommendedName>
        <fullName evidence="2">Integrase catalytic domain-containing protein</fullName>
    </recommendedName>
</protein>
<feature type="region of interest" description="Disordered" evidence="1">
    <location>
        <begin position="665"/>
        <end position="733"/>
    </location>
</feature>